<keyword evidence="10" id="KW-0472">Membrane</keyword>
<dbReference type="Proteomes" id="UP000010556">
    <property type="component" value="Unassembled WGS sequence"/>
</dbReference>
<dbReference type="InterPro" id="IPR036223">
    <property type="entry name" value="CAP_C_sf"/>
</dbReference>
<dbReference type="InterPro" id="IPR001837">
    <property type="entry name" value="Adenylate_cyclase-assoc_CAP"/>
</dbReference>
<accession>L5LN04</accession>
<dbReference type="EMBL" id="KB110667">
    <property type="protein sequence ID" value="ELK26873.1"/>
    <property type="molecule type" value="Genomic_DNA"/>
</dbReference>
<keyword evidence="5" id="KW-1003">Cell membrane</keyword>
<evidence type="ECO:0000256" key="12">
    <source>
        <dbReference type="ARBA" id="ARBA00026058"/>
    </source>
</evidence>
<evidence type="ECO:0000256" key="2">
    <source>
        <dbReference type="ARBA" id="ARBA00004202"/>
    </source>
</evidence>
<keyword evidence="6" id="KW-0488">Methylation</keyword>
<organism evidence="14 15">
    <name type="scientific">Myotis davidii</name>
    <name type="common">David's myotis</name>
    <dbReference type="NCBI Taxonomy" id="225400"/>
    <lineage>
        <taxon>Eukaryota</taxon>
        <taxon>Metazoa</taxon>
        <taxon>Chordata</taxon>
        <taxon>Craniata</taxon>
        <taxon>Vertebrata</taxon>
        <taxon>Euteleostomi</taxon>
        <taxon>Mammalia</taxon>
        <taxon>Eutheria</taxon>
        <taxon>Laurasiatheria</taxon>
        <taxon>Chiroptera</taxon>
        <taxon>Yangochiroptera</taxon>
        <taxon>Vespertilionidae</taxon>
        <taxon>Myotis</taxon>
    </lineage>
</organism>
<keyword evidence="7" id="KW-1017">Isopeptide bond</keyword>
<dbReference type="PANTHER" id="PTHR10652:SF1">
    <property type="entry name" value="ADENYLYL CYCLASE-ASSOCIATED PROTEIN 1"/>
    <property type="match status" value="1"/>
</dbReference>
<dbReference type="InterPro" id="IPR016098">
    <property type="entry name" value="CAP/MinC_C"/>
</dbReference>
<evidence type="ECO:0000313" key="15">
    <source>
        <dbReference type="Proteomes" id="UP000010556"/>
    </source>
</evidence>
<dbReference type="GO" id="GO:0003779">
    <property type="term" value="F:actin binding"/>
    <property type="evidence" value="ECO:0007669"/>
    <property type="project" value="UniProtKB-KW"/>
</dbReference>
<dbReference type="GO" id="GO:0005886">
    <property type="term" value="C:plasma membrane"/>
    <property type="evidence" value="ECO:0007669"/>
    <property type="project" value="UniProtKB-SubCell"/>
</dbReference>
<dbReference type="PANTHER" id="PTHR10652">
    <property type="entry name" value="ADENYLYL CYCLASE-ASSOCIATED PROTEIN"/>
    <property type="match status" value="1"/>
</dbReference>
<evidence type="ECO:0000256" key="8">
    <source>
        <dbReference type="ARBA" id="ARBA00022553"/>
    </source>
</evidence>
<comment type="similarity">
    <text evidence="3">Belongs to the CAP family.</text>
</comment>
<keyword evidence="15" id="KW-1185">Reference proteome</keyword>
<dbReference type="GO" id="GO:0019933">
    <property type="term" value="P:cAMP-mediated signaling"/>
    <property type="evidence" value="ECO:0007669"/>
    <property type="project" value="TreeGrafter"/>
</dbReference>
<evidence type="ECO:0000256" key="6">
    <source>
        <dbReference type="ARBA" id="ARBA00022481"/>
    </source>
</evidence>
<protein>
    <recommendedName>
        <fullName evidence="4">Adenylyl cyclase-associated protein 1</fullName>
    </recommendedName>
</protein>
<comment type="subcellular location">
    <subcellularLocation>
        <location evidence="2">Cell membrane</location>
        <topology evidence="2">Peripheral membrane protein</topology>
    </subcellularLocation>
</comment>
<evidence type="ECO:0000256" key="7">
    <source>
        <dbReference type="ARBA" id="ARBA00022499"/>
    </source>
</evidence>
<keyword evidence="11" id="KW-0009">Actin-binding</keyword>
<dbReference type="Pfam" id="PF08603">
    <property type="entry name" value="CAP_C"/>
    <property type="match status" value="1"/>
</dbReference>
<comment type="function">
    <text evidence="1">Directly regulates filament dynamics and has been implicated in a number of complex developmental and morphological processes, including mRNA localization and the establishment of cell polarity.</text>
</comment>
<dbReference type="GO" id="GO:0008179">
    <property type="term" value="F:adenylate cyclase binding"/>
    <property type="evidence" value="ECO:0007669"/>
    <property type="project" value="TreeGrafter"/>
</dbReference>
<keyword evidence="8" id="KW-0597">Phosphoprotein</keyword>
<dbReference type="GO" id="GO:0005737">
    <property type="term" value="C:cytoplasm"/>
    <property type="evidence" value="ECO:0007669"/>
    <property type="project" value="TreeGrafter"/>
</dbReference>
<name>L5LN04_MYODS</name>
<gene>
    <name evidence="14" type="ORF">MDA_GLEAN10010998</name>
</gene>
<dbReference type="Gene3D" id="2.160.20.70">
    <property type="match status" value="1"/>
</dbReference>
<evidence type="ECO:0000259" key="13">
    <source>
        <dbReference type="Pfam" id="PF08603"/>
    </source>
</evidence>
<evidence type="ECO:0000256" key="10">
    <source>
        <dbReference type="ARBA" id="ARBA00023136"/>
    </source>
</evidence>
<evidence type="ECO:0000256" key="11">
    <source>
        <dbReference type="ARBA" id="ARBA00023203"/>
    </source>
</evidence>
<proteinExistence type="inferred from homology"/>
<dbReference type="GO" id="GO:0007015">
    <property type="term" value="P:actin filament organization"/>
    <property type="evidence" value="ECO:0007669"/>
    <property type="project" value="TreeGrafter"/>
</dbReference>
<evidence type="ECO:0000313" key="14">
    <source>
        <dbReference type="EMBL" id="ELK26873.1"/>
    </source>
</evidence>
<evidence type="ECO:0000256" key="1">
    <source>
        <dbReference type="ARBA" id="ARBA00003250"/>
    </source>
</evidence>
<evidence type="ECO:0000256" key="5">
    <source>
        <dbReference type="ARBA" id="ARBA00022475"/>
    </source>
</evidence>
<dbReference type="GO" id="GO:0000902">
    <property type="term" value="P:cell morphogenesis"/>
    <property type="evidence" value="ECO:0007669"/>
    <property type="project" value="TreeGrafter"/>
</dbReference>
<dbReference type="SUPFAM" id="SSF69340">
    <property type="entry name" value="C-terminal domain of adenylylcyclase associated protein"/>
    <property type="match status" value="1"/>
</dbReference>
<dbReference type="InterPro" id="IPR013912">
    <property type="entry name" value="Adenylate_cyclase-assoc_CAP_C"/>
</dbReference>
<comment type="subunit">
    <text evidence="12">Homodimer. Binds actin monomers.</text>
</comment>
<evidence type="ECO:0000256" key="3">
    <source>
        <dbReference type="ARBA" id="ARBA00007659"/>
    </source>
</evidence>
<evidence type="ECO:0000256" key="9">
    <source>
        <dbReference type="ARBA" id="ARBA00022843"/>
    </source>
</evidence>
<evidence type="ECO:0000256" key="4">
    <source>
        <dbReference type="ARBA" id="ARBA00022065"/>
    </source>
</evidence>
<keyword evidence="9" id="KW-0832">Ubl conjugation</keyword>
<reference evidence="15" key="1">
    <citation type="journal article" date="2013" name="Science">
        <title>Comparative analysis of bat genomes provides insight into the evolution of flight and immunity.</title>
        <authorList>
            <person name="Zhang G."/>
            <person name="Cowled C."/>
            <person name="Shi Z."/>
            <person name="Huang Z."/>
            <person name="Bishop-Lilly K.A."/>
            <person name="Fang X."/>
            <person name="Wynne J.W."/>
            <person name="Xiong Z."/>
            <person name="Baker M.L."/>
            <person name="Zhao W."/>
            <person name="Tachedjian M."/>
            <person name="Zhu Y."/>
            <person name="Zhou P."/>
            <person name="Jiang X."/>
            <person name="Ng J."/>
            <person name="Yang L."/>
            <person name="Wu L."/>
            <person name="Xiao J."/>
            <person name="Feng Y."/>
            <person name="Chen Y."/>
            <person name="Sun X."/>
            <person name="Zhang Y."/>
            <person name="Marsh G.A."/>
            <person name="Crameri G."/>
            <person name="Broder C.C."/>
            <person name="Frey K.G."/>
            <person name="Wang L.F."/>
            <person name="Wang J."/>
        </authorList>
    </citation>
    <scope>NUCLEOTIDE SEQUENCE [LARGE SCALE GENOMIC DNA]</scope>
</reference>
<dbReference type="AlphaFoldDB" id="L5LN04"/>
<sequence length="70" mass="7640">MEIINNRDDRVQVMGKVPGISINKTDGYHDYLGKSSLACEIVPNLEMNVQIPTEAGTLMSPPSLSSTKAY</sequence>
<feature type="domain" description="Adenylate cyclase-associated CAP C-terminal" evidence="13">
    <location>
        <begin position="1"/>
        <end position="54"/>
    </location>
</feature>